<gene>
    <name evidence="2" type="ORF">PPENT_87.1.T1770004</name>
</gene>
<dbReference type="EMBL" id="CAJJDO010000177">
    <property type="protein sequence ID" value="CAD8213329.1"/>
    <property type="molecule type" value="Genomic_DNA"/>
</dbReference>
<keyword evidence="3" id="KW-1185">Reference proteome</keyword>
<feature type="transmembrane region" description="Helical" evidence="1">
    <location>
        <begin position="6"/>
        <end position="28"/>
    </location>
</feature>
<keyword evidence="1" id="KW-0472">Membrane</keyword>
<keyword evidence="1" id="KW-1133">Transmembrane helix</keyword>
<evidence type="ECO:0000313" key="2">
    <source>
        <dbReference type="EMBL" id="CAD8213329.1"/>
    </source>
</evidence>
<comment type="caution">
    <text evidence="2">The sequence shown here is derived from an EMBL/GenBank/DDBJ whole genome shotgun (WGS) entry which is preliminary data.</text>
</comment>
<keyword evidence="1" id="KW-0812">Transmembrane</keyword>
<protein>
    <recommendedName>
        <fullName evidence="4">Transmembrane protein</fullName>
    </recommendedName>
</protein>
<dbReference type="Proteomes" id="UP000689195">
    <property type="component" value="Unassembled WGS sequence"/>
</dbReference>
<proteinExistence type="predicted"/>
<sequence length="202" mass="22757">MRNVIVLNLLKQMIVLNLLCSAVGILVAKNAKKIHVQRSHILPLACNENFIWANDLCQDFSDCQILKESSKSSCVNQNIYCPASNGTNCQFIDNLQNCKSITTKDNCNNYQSAAGLCIQNGQKCILPTSCSQLSNSIYPSCNLNKCTYNKETYQFLPRACLEYQEEIKCSQGVLNLVLIQIMLQDAFKIINQNLVKNMILYQ</sequence>
<reference evidence="2" key="1">
    <citation type="submission" date="2021-01" db="EMBL/GenBank/DDBJ databases">
        <authorList>
            <consortium name="Genoscope - CEA"/>
            <person name="William W."/>
        </authorList>
    </citation>
    <scope>NUCLEOTIDE SEQUENCE</scope>
</reference>
<evidence type="ECO:0000313" key="3">
    <source>
        <dbReference type="Proteomes" id="UP000689195"/>
    </source>
</evidence>
<accession>A0A8S1YHS3</accession>
<name>A0A8S1YHS3_9CILI</name>
<organism evidence="2 3">
    <name type="scientific">Paramecium pentaurelia</name>
    <dbReference type="NCBI Taxonomy" id="43138"/>
    <lineage>
        <taxon>Eukaryota</taxon>
        <taxon>Sar</taxon>
        <taxon>Alveolata</taxon>
        <taxon>Ciliophora</taxon>
        <taxon>Intramacronucleata</taxon>
        <taxon>Oligohymenophorea</taxon>
        <taxon>Peniculida</taxon>
        <taxon>Parameciidae</taxon>
        <taxon>Paramecium</taxon>
    </lineage>
</organism>
<evidence type="ECO:0000256" key="1">
    <source>
        <dbReference type="SAM" id="Phobius"/>
    </source>
</evidence>
<dbReference type="AlphaFoldDB" id="A0A8S1YHS3"/>
<evidence type="ECO:0008006" key="4">
    <source>
        <dbReference type="Google" id="ProtNLM"/>
    </source>
</evidence>